<comment type="caution">
    <text evidence="3">The sequence shown here is derived from an EMBL/GenBank/DDBJ whole genome shotgun (WGS) entry which is preliminary data.</text>
</comment>
<dbReference type="Proteomes" id="UP000294813">
    <property type="component" value="Unassembled WGS sequence"/>
</dbReference>
<gene>
    <name evidence="3" type="ORF">EDD73_11426</name>
</gene>
<evidence type="ECO:0000256" key="2">
    <source>
        <dbReference type="SAM" id="Phobius"/>
    </source>
</evidence>
<evidence type="ECO:0000256" key="1">
    <source>
        <dbReference type="SAM" id="MobiDB-lite"/>
    </source>
</evidence>
<keyword evidence="4" id="KW-1185">Reference proteome</keyword>
<keyword evidence="2" id="KW-0472">Membrane</keyword>
<dbReference type="OrthoDB" id="1904974at2"/>
<evidence type="ECO:0000313" key="4">
    <source>
        <dbReference type="Proteomes" id="UP000294813"/>
    </source>
</evidence>
<name>A0A4R2RMI4_9FIRM</name>
<keyword evidence="2" id="KW-0812">Transmembrane</keyword>
<reference evidence="3 4" key="1">
    <citation type="submission" date="2019-03" db="EMBL/GenBank/DDBJ databases">
        <title>Genomic Encyclopedia of Type Strains, Phase IV (KMG-IV): sequencing the most valuable type-strain genomes for metagenomic binning, comparative biology and taxonomic classification.</title>
        <authorList>
            <person name="Goeker M."/>
        </authorList>
    </citation>
    <scope>NUCLEOTIDE SEQUENCE [LARGE SCALE GENOMIC DNA]</scope>
    <source>
        <strain evidence="3 4">DSM 11170</strain>
    </source>
</reference>
<accession>A0A4R2RMI4</accession>
<dbReference type="EMBL" id="SLXT01000014">
    <property type="protein sequence ID" value="TCP63879.1"/>
    <property type="molecule type" value="Genomic_DNA"/>
</dbReference>
<dbReference type="AlphaFoldDB" id="A0A4R2RMI4"/>
<organism evidence="3 4">
    <name type="scientific">Heliophilum fasciatum</name>
    <dbReference type="NCBI Taxonomy" id="35700"/>
    <lineage>
        <taxon>Bacteria</taxon>
        <taxon>Bacillati</taxon>
        <taxon>Bacillota</taxon>
        <taxon>Clostridia</taxon>
        <taxon>Eubacteriales</taxon>
        <taxon>Heliobacteriaceae</taxon>
        <taxon>Heliophilum</taxon>
    </lineage>
</organism>
<dbReference type="RefSeq" id="WP_131919386.1">
    <property type="nucleotide sequence ID" value="NZ_JAOQNU010000013.1"/>
</dbReference>
<evidence type="ECO:0000313" key="3">
    <source>
        <dbReference type="EMBL" id="TCP63879.1"/>
    </source>
</evidence>
<feature type="transmembrane region" description="Helical" evidence="2">
    <location>
        <begin position="86"/>
        <end position="109"/>
    </location>
</feature>
<protein>
    <submittedName>
        <fullName evidence="3">Uncharacterized protein</fullName>
    </submittedName>
</protein>
<sequence>MKKRDFKKRNVDRRNAERRSLEQQNPDRQDGARPSSERSGSGQQDFGRPSAAPRSFERQGFGRRQGSRRRGADRFGRPVRRGLGHFFFLALRWATLTLVLFLIIVATWAQPIAPDDSEVAAVKKEATGLWQVGDEVPPELFTQGASLSAGSTLETVPGQSLFLSQVPVKPQKPGILTRVDNVISKSGDLRVLYAHYNALADYGKEVKNISAQMGLVFVNNTRRTVDVYYKRLGKGVNRLSDGTRLYLEDMKPLTPGETIPEFTGSQLGNIVMSHFLKPAPEEKLWGTMNPGGRVWLYEQTGPQGWAIIMGDFVFRDRQTGEVLTLDRLKAGEQIGIRSFIARSNTDLEQFFTQMTTPSAVLTSDQSTYHQRGLITEGITRKKSFTYNAANDGVQTITIGSAFDAQRDDPAKPNYDPTKFSNDAMQGADAYGFILKNQAKPRKTENNGAYGAIYEFTLTMEGPTALAIQGSVAPADNPKIADVDIYNQFITASCDEGEENIRTVRISDPKYMEYYRNPDKLRPVGSGKVLYVFPDEGTQTHVIRIGLAPNSQGPWKLALVPLKR</sequence>
<feature type="region of interest" description="Disordered" evidence="1">
    <location>
        <begin position="1"/>
        <end position="75"/>
    </location>
</feature>
<keyword evidence="2" id="KW-1133">Transmembrane helix</keyword>
<feature type="compositionally biased region" description="Basic and acidic residues" evidence="1">
    <location>
        <begin position="8"/>
        <end position="31"/>
    </location>
</feature>
<proteinExistence type="predicted"/>